<name>A0A5B7CRG0_PORTR</name>
<evidence type="ECO:0000313" key="3">
    <source>
        <dbReference type="Proteomes" id="UP000324222"/>
    </source>
</evidence>
<keyword evidence="3" id="KW-1185">Reference proteome</keyword>
<feature type="region of interest" description="Disordered" evidence="1">
    <location>
        <begin position="1"/>
        <end position="38"/>
    </location>
</feature>
<feature type="compositionally biased region" description="Basic and acidic residues" evidence="1">
    <location>
        <begin position="1"/>
        <end position="22"/>
    </location>
</feature>
<comment type="caution">
    <text evidence="2">The sequence shown here is derived from an EMBL/GenBank/DDBJ whole genome shotgun (WGS) entry which is preliminary data.</text>
</comment>
<dbReference type="AlphaFoldDB" id="A0A5B7CRG0"/>
<evidence type="ECO:0000256" key="1">
    <source>
        <dbReference type="SAM" id="MobiDB-lite"/>
    </source>
</evidence>
<reference evidence="2 3" key="1">
    <citation type="submission" date="2019-05" db="EMBL/GenBank/DDBJ databases">
        <title>Another draft genome of Portunus trituberculatus and its Hox gene families provides insights of decapod evolution.</title>
        <authorList>
            <person name="Jeong J.-H."/>
            <person name="Song I."/>
            <person name="Kim S."/>
            <person name="Choi T."/>
            <person name="Kim D."/>
            <person name="Ryu S."/>
            <person name="Kim W."/>
        </authorList>
    </citation>
    <scope>NUCLEOTIDE SEQUENCE [LARGE SCALE GENOMIC DNA]</scope>
    <source>
        <tissue evidence="2">Muscle</tissue>
    </source>
</reference>
<gene>
    <name evidence="2" type="ORF">E2C01_005087</name>
</gene>
<proteinExistence type="predicted"/>
<evidence type="ECO:0000313" key="2">
    <source>
        <dbReference type="EMBL" id="MPC12397.1"/>
    </source>
</evidence>
<dbReference type="EMBL" id="VSRR010000214">
    <property type="protein sequence ID" value="MPC12397.1"/>
    <property type="molecule type" value="Genomic_DNA"/>
</dbReference>
<sequence>MMVQRHHDGRAGAADDREDHGAPRGSPTKATPLTSAPTLSQQCFSERLGCAAVLSDNIYKHEASHEPAAGAPRRAPRGQPVTRPGSPSSRPAGQFACFHGSMRAVVTSCLPQFHSAAGT</sequence>
<feature type="compositionally biased region" description="Polar residues" evidence="1">
    <location>
        <begin position="28"/>
        <end position="38"/>
    </location>
</feature>
<accession>A0A5B7CRG0</accession>
<protein>
    <submittedName>
        <fullName evidence="2">Uncharacterized protein</fullName>
    </submittedName>
</protein>
<dbReference type="Proteomes" id="UP000324222">
    <property type="component" value="Unassembled WGS sequence"/>
</dbReference>
<feature type="region of interest" description="Disordered" evidence="1">
    <location>
        <begin position="63"/>
        <end position="94"/>
    </location>
</feature>
<organism evidence="2 3">
    <name type="scientific">Portunus trituberculatus</name>
    <name type="common">Swimming crab</name>
    <name type="synonym">Neptunus trituberculatus</name>
    <dbReference type="NCBI Taxonomy" id="210409"/>
    <lineage>
        <taxon>Eukaryota</taxon>
        <taxon>Metazoa</taxon>
        <taxon>Ecdysozoa</taxon>
        <taxon>Arthropoda</taxon>
        <taxon>Crustacea</taxon>
        <taxon>Multicrustacea</taxon>
        <taxon>Malacostraca</taxon>
        <taxon>Eumalacostraca</taxon>
        <taxon>Eucarida</taxon>
        <taxon>Decapoda</taxon>
        <taxon>Pleocyemata</taxon>
        <taxon>Brachyura</taxon>
        <taxon>Eubrachyura</taxon>
        <taxon>Portunoidea</taxon>
        <taxon>Portunidae</taxon>
        <taxon>Portuninae</taxon>
        <taxon>Portunus</taxon>
    </lineage>
</organism>